<evidence type="ECO:0000256" key="8">
    <source>
        <dbReference type="SAM" id="MobiDB-lite"/>
    </source>
</evidence>
<evidence type="ECO:0000313" key="10">
    <source>
        <dbReference type="Proteomes" id="UP000440713"/>
    </source>
</evidence>
<evidence type="ECO:0000313" key="9">
    <source>
        <dbReference type="EMBL" id="MST61734.1"/>
    </source>
</evidence>
<protein>
    <recommendedName>
        <fullName evidence="7">Endolytic murein transglycosylase</fullName>
        <ecNumber evidence="7">4.2.2.29</ecNumber>
    </recommendedName>
    <alternativeName>
        <fullName evidence="7">Peptidoglycan lytic transglycosylase</fullName>
    </alternativeName>
    <alternativeName>
        <fullName evidence="7">Peptidoglycan polymerization terminase</fullName>
    </alternativeName>
</protein>
<dbReference type="Gene3D" id="3.30.1490.480">
    <property type="entry name" value="Endolytic murein transglycosylase"/>
    <property type="match status" value="1"/>
</dbReference>
<dbReference type="GO" id="GO:0071555">
    <property type="term" value="P:cell wall organization"/>
    <property type="evidence" value="ECO:0007669"/>
    <property type="project" value="UniProtKB-KW"/>
</dbReference>
<keyword evidence="5 7" id="KW-0456">Lyase</keyword>
<evidence type="ECO:0000256" key="5">
    <source>
        <dbReference type="ARBA" id="ARBA00023239"/>
    </source>
</evidence>
<dbReference type="GO" id="GO:0008932">
    <property type="term" value="F:lytic endotransglycosylase activity"/>
    <property type="evidence" value="ECO:0007669"/>
    <property type="project" value="UniProtKB-UniRule"/>
</dbReference>
<keyword evidence="10" id="KW-1185">Reference proteome</keyword>
<dbReference type="InterPro" id="IPR003770">
    <property type="entry name" value="MLTG-like"/>
</dbReference>
<name>A0A6N7XEA2_9FIRM</name>
<keyword evidence="3 7" id="KW-1133">Transmembrane helix</keyword>
<feature type="transmembrane region" description="Helical" evidence="7">
    <location>
        <begin position="12"/>
        <end position="32"/>
    </location>
</feature>
<evidence type="ECO:0000256" key="4">
    <source>
        <dbReference type="ARBA" id="ARBA00023136"/>
    </source>
</evidence>
<dbReference type="PANTHER" id="PTHR30518:SF2">
    <property type="entry name" value="ENDOLYTIC MUREIN TRANSGLYCOSYLASE"/>
    <property type="match status" value="1"/>
</dbReference>
<evidence type="ECO:0000256" key="7">
    <source>
        <dbReference type="HAMAP-Rule" id="MF_02065"/>
    </source>
</evidence>
<keyword evidence="4 7" id="KW-0472">Membrane</keyword>
<evidence type="ECO:0000256" key="3">
    <source>
        <dbReference type="ARBA" id="ARBA00022989"/>
    </source>
</evidence>
<proteinExistence type="inferred from homology"/>
<dbReference type="HAMAP" id="MF_02065">
    <property type="entry name" value="MltG"/>
    <property type="match status" value="1"/>
</dbReference>
<evidence type="ECO:0000256" key="1">
    <source>
        <dbReference type="ARBA" id="ARBA00022475"/>
    </source>
</evidence>
<comment type="subcellular location">
    <subcellularLocation>
        <location evidence="7">Cell membrane</location>
        <topology evidence="7">Single-pass membrane protein</topology>
    </subcellularLocation>
</comment>
<dbReference type="PANTHER" id="PTHR30518">
    <property type="entry name" value="ENDOLYTIC MUREIN TRANSGLYCOSYLASE"/>
    <property type="match status" value="1"/>
</dbReference>
<organism evidence="9 10">
    <name type="scientific">Peptostreptococcus porci</name>
    <dbReference type="NCBI Taxonomy" id="2652282"/>
    <lineage>
        <taxon>Bacteria</taxon>
        <taxon>Bacillati</taxon>
        <taxon>Bacillota</taxon>
        <taxon>Clostridia</taxon>
        <taxon>Peptostreptococcales</taxon>
        <taxon>Peptostreptococcaceae</taxon>
        <taxon>Peptostreptococcus</taxon>
    </lineage>
</organism>
<dbReference type="NCBIfam" id="TIGR00247">
    <property type="entry name" value="endolytic transglycosylase MltG"/>
    <property type="match status" value="1"/>
</dbReference>
<comment type="function">
    <text evidence="7">Functions as a peptidoglycan terminase that cleaves nascent peptidoglycan strands endolytically to terminate their elongation.</text>
</comment>
<keyword evidence="1 7" id="KW-1003">Cell membrane</keyword>
<keyword evidence="2 7" id="KW-0812">Transmembrane</keyword>
<evidence type="ECO:0000256" key="6">
    <source>
        <dbReference type="ARBA" id="ARBA00023316"/>
    </source>
</evidence>
<sequence length="374" mass="42681">MKKKRSKIRVYRIIIVFFLFVSILGIAGSFYFKRASKAVDENSTKNIVVEIPNGSSVPQIADILKEKNLIRDKRVFVQNAKNSEKAEKIKAGKYKLSQNMDNEAIIKKMVDGMVYQDGTKITIPEGSISTDIVNMLVKNKLGDRATFVKLFRNPKAFQSKFSFLKDSRIVTLEGFLYPVTYHFEKGITEKEIFERMLSEFEKNYNKSVKSIADKNKYNFYDTVIMASIVEKETVKDEDRGLVAGVFYNRLAKKMRLQSDAVLQYGLPERKSRVLYKDLKVETPYNLYLHDGLPPTPIANPGIKSLIAAASPEKSDYLYFVTGTDNKNYYSKTYEEHMVYAKKYHKELDALEGKDSSKSSSDSSTSSTNSSNNEQ</sequence>
<feature type="region of interest" description="Disordered" evidence="8">
    <location>
        <begin position="350"/>
        <end position="374"/>
    </location>
</feature>
<keyword evidence="6 7" id="KW-0961">Cell wall biogenesis/degradation</keyword>
<comment type="caution">
    <text evidence="9">The sequence shown here is derived from an EMBL/GenBank/DDBJ whole genome shotgun (WGS) entry which is preliminary data.</text>
</comment>
<feature type="site" description="Important for catalytic activity" evidence="7">
    <location>
        <position position="232"/>
    </location>
</feature>
<reference evidence="9 10" key="1">
    <citation type="submission" date="2019-08" db="EMBL/GenBank/DDBJ databases">
        <title>In-depth cultivation of the pig gut microbiome towards novel bacterial diversity and tailored functional studies.</title>
        <authorList>
            <person name="Wylensek D."/>
            <person name="Hitch T.C.A."/>
            <person name="Clavel T."/>
        </authorList>
    </citation>
    <scope>NUCLEOTIDE SEQUENCE [LARGE SCALE GENOMIC DNA]</scope>
    <source>
        <strain evidence="9 10">WCA-SAB-591-4A-A</strain>
    </source>
</reference>
<dbReference type="GO" id="GO:0009252">
    <property type="term" value="P:peptidoglycan biosynthetic process"/>
    <property type="evidence" value="ECO:0007669"/>
    <property type="project" value="UniProtKB-UniRule"/>
</dbReference>
<feature type="compositionally biased region" description="Low complexity" evidence="8">
    <location>
        <begin position="357"/>
        <end position="374"/>
    </location>
</feature>
<dbReference type="EMBL" id="VUNE01000001">
    <property type="protein sequence ID" value="MST61734.1"/>
    <property type="molecule type" value="Genomic_DNA"/>
</dbReference>
<dbReference type="EC" id="4.2.2.29" evidence="7"/>
<accession>A0A6N7XEA2</accession>
<dbReference type="Proteomes" id="UP000440713">
    <property type="component" value="Unassembled WGS sequence"/>
</dbReference>
<dbReference type="CDD" id="cd08010">
    <property type="entry name" value="MltG_like"/>
    <property type="match status" value="1"/>
</dbReference>
<dbReference type="AlphaFoldDB" id="A0A6N7XEA2"/>
<dbReference type="Pfam" id="PF02618">
    <property type="entry name" value="YceG"/>
    <property type="match status" value="1"/>
</dbReference>
<comment type="similarity">
    <text evidence="7">Belongs to the transglycosylase MltG family.</text>
</comment>
<gene>
    <name evidence="7 9" type="primary">mltG</name>
    <name evidence="9" type="ORF">FYJ71_01940</name>
</gene>
<dbReference type="GO" id="GO:0005886">
    <property type="term" value="C:plasma membrane"/>
    <property type="evidence" value="ECO:0007669"/>
    <property type="project" value="UniProtKB-SubCell"/>
</dbReference>
<evidence type="ECO:0000256" key="2">
    <source>
        <dbReference type="ARBA" id="ARBA00022692"/>
    </source>
</evidence>
<comment type="catalytic activity">
    <reaction evidence="7">
        <text>a peptidoglycan chain = a peptidoglycan chain with N-acetyl-1,6-anhydromuramyl-[peptide] at the reducing end + a peptidoglycan chain with N-acetylglucosamine at the non-reducing end.</text>
        <dbReference type="EC" id="4.2.2.29"/>
    </reaction>
</comment>